<dbReference type="PRINTS" id="PR00455">
    <property type="entry name" value="HTHTETR"/>
</dbReference>
<dbReference type="Pfam" id="PF00440">
    <property type="entry name" value="TetR_N"/>
    <property type="match status" value="1"/>
</dbReference>
<accession>A0ABU0IZB9</accession>
<sequence length="207" mass="23088">MSQVIALSAGKREQTKLANRRAILDAAREVFGELGYEVATVRDIIRRTGLAAGTFYNYYRSKEEVFEALADDGAHRFRPILRACFETSDSFESYLRAAIQAYFDFIADEHESWQARRPPAERQPHMQVQTPEMERVYEEVHGAFLAAMARGDAPRVDADYLATAAIAIAREVGERMLLRRPVDTAQAAAFAVSLILGGLPALPRLAP</sequence>
<keyword evidence="1" id="KW-0805">Transcription regulation</keyword>
<evidence type="ECO:0000256" key="2">
    <source>
        <dbReference type="ARBA" id="ARBA00023125"/>
    </source>
</evidence>
<evidence type="ECO:0000313" key="6">
    <source>
        <dbReference type="EMBL" id="MDQ0466394.1"/>
    </source>
</evidence>
<gene>
    <name evidence="6" type="ORF">QO010_004187</name>
</gene>
<dbReference type="Gene3D" id="1.10.357.10">
    <property type="entry name" value="Tetracycline Repressor, domain 2"/>
    <property type="match status" value="1"/>
</dbReference>
<evidence type="ECO:0000259" key="5">
    <source>
        <dbReference type="PROSITE" id="PS50977"/>
    </source>
</evidence>
<evidence type="ECO:0000313" key="7">
    <source>
        <dbReference type="Proteomes" id="UP001228905"/>
    </source>
</evidence>
<keyword evidence="7" id="KW-1185">Reference proteome</keyword>
<dbReference type="InterPro" id="IPR001647">
    <property type="entry name" value="HTH_TetR"/>
</dbReference>
<organism evidence="6 7">
    <name type="scientific">Caulobacter ginsengisoli</name>
    <dbReference type="NCBI Taxonomy" id="400775"/>
    <lineage>
        <taxon>Bacteria</taxon>
        <taxon>Pseudomonadati</taxon>
        <taxon>Pseudomonadota</taxon>
        <taxon>Alphaproteobacteria</taxon>
        <taxon>Caulobacterales</taxon>
        <taxon>Caulobacteraceae</taxon>
        <taxon>Caulobacter</taxon>
    </lineage>
</organism>
<dbReference type="PANTHER" id="PTHR30055:SF234">
    <property type="entry name" value="HTH-TYPE TRANSCRIPTIONAL REGULATOR BETI"/>
    <property type="match status" value="1"/>
</dbReference>
<evidence type="ECO:0000256" key="4">
    <source>
        <dbReference type="PROSITE-ProRule" id="PRU00335"/>
    </source>
</evidence>
<dbReference type="PROSITE" id="PS50977">
    <property type="entry name" value="HTH_TETR_2"/>
    <property type="match status" value="1"/>
</dbReference>
<proteinExistence type="predicted"/>
<feature type="DNA-binding region" description="H-T-H motif" evidence="4">
    <location>
        <begin position="40"/>
        <end position="59"/>
    </location>
</feature>
<dbReference type="InterPro" id="IPR050109">
    <property type="entry name" value="HTH-type_TetR-like_transc_reg"/>
</dbReference>
<dbReference type="EMBL" id="JAUSVS010000011">
    <property type="protein sequence ID" value="MDQ0466394.1"/>
    <property type="molecule type" value="Genomic_DNA"/>
</dbReference>
<feature type="domain" description="HTH tetR-type" evidence="5">
    <location>
        <begin position="17"/>
        <end position="77"/>
    </location>
</feature>
<protein>
    <submittedName>
        <fullName evidence="6">AcrR family transcriptional regulator</fullName>
    </submittedName>
</protein>
<dbReference type="RefSeq" id="WP_307352465.1">
    <property type="nucleotide sequence ID" value="NZ_JAUSVS010000011.1"/>
</dbReference>
<keyword evidence="2 4" id="KW-0238">DNA-binding</keyword>
<dbReference type="Proteomes" id="UP001228905">
    <property type="component" value="Unassembled WGS sequence"/>
</dbReference>
<dbReference type="PANTHER" id="PTHR30055">
    <property type="entry name" value="HTH-TYPE TRANSCRIPTIONAL REGULATOR RUTR"/>
    <property type="match status" value="1"/>
</dbReference>
<keyword evidence="3" id="KW-0804">Transcription</keyword>
<dbReference type="InterPro" id="IPR009057">
    <property type="entry name" value="Homeodomain-like_sf"/>
</dbReference>
<comment type="caution">
    <text evidence="6">The sequence shown here is derived from an EMBL/GenBank/DDBJ whole genome shotgun (WGS) entry which is preliminary data.</text>
</comment>
<dbReference type="SUPFAM" id="SSF46689">
    <property type="entry name" value="Homeodomain-like"/>
    <property type="match status" value="1"/>
</dbReference>
<name>A0ABU0IZB9_9CAUL</name>
<evidence type="ECO:0000256" key="3">
    <source>
        <dbReference type="ARBA" id="ARBA00023163"/>
    </source>
</evidence>
<reference evidence="6 7" key="1">
    <citation type="submission" date="2023-07" db="EMBL/GenBank/DDBJ databases">
        <title>Genomic Encyclopedia of Type Strains, Phase IV (KMG-IV): sequencing the most valuable type-strain genomes for metagenomic binning, comparative biology and taxonomic classification.</title>
        <authorList>
            <person name="Goeker M."/>
        </authorList>
    </citation>
    <scope>NUCLEOTIDE SEQUENCE [LARGE SCALE GENOMIC DNA]</scope>
    <source>
        <strain evidence="6 7">DSM 18695</strain>
    </source>
</reference>
<evidence type="ECO:0000256" key="1">
    <source>
        <dbReference type="ARBA" id="ARBA00023015"/>
    </source>
</evidence>